<keyword evidence="1" id="KW-0812">Transmembrane</keyword>
<protein>
    <recommendedName>
        <fullName evidence="1">NADH-ubiquinone oxidoreductase chain 6</fullName>
        <ecNumber evidence="1">7.1.1.2</ecNumber>
    </recommendedName>
</protein>
<keyword evidence="1" id="KW-1133">Transmembrane helix</keyword>
<accession>A0A7H0TJR2</accession>
<feature type="transmembrane region" description="Helical" evidence="1">
    <location>
        <begin position="36"/>
        <end position="57"/>
    </location>
</feature>
<evidence type="ECO:0000313" key="3">
    <source>
        <dbReference type="EMBL" id="QVV24898.1"/>
    </source>
</evidence>
<comment type="function">
    <text evidence="1">Core subunit of the mitochondrial membrane respiratory chain NADH dehydrogenase (Complex I) which catalyzes electron transfer from NADH through the respiratory chain, using ubiquinone as an electron acceptor. Essential for the catalytic activity and assembly of complex I.</text>
</comment>
<geneLocation type="mitochondrion" evidence="2"/>
<dbReference type="AlphaFoldDB" id="A0A7H0TJR2"/>
<dbReference type="EMBL" id="MW530526">
    <property type="protein sequence ID" value="QVV24898.1"/>
    <property type="molecule type" value="Genomic_DNA"/>
</dbReference>
<evidence type="ECO:0000256" key="1">
    <source>
        <dbReference type="RuleBase" id="RU004430"/>
    </source>
</evidence>
<dbReference type="InterPro" id="IPR042106">
    <property type="entry name" value="Nuo/plastoQ_OxRdtase_6_NuoJ"/>
</dbReference>
<dbReference type="GO" id="GO:0008137">
    <property type="term" value="F:NADH dehydrogenase (ubiquinone) activity"/>
    <property type="evidence" value="ECO:0007669"/>
    <property type="project" value="UniProtKB-UniRule"/>
</dbReference>
<comment type="subcellular location">
    <subcellularLocation>
        <location evidence="1">Mitochondrion membrane</location>
        <topology evidence="1">Multi-pass membrane protein</topology>
    </subcellularLocation>
</comment>
<sequence length="189" mass="21258">MIMNVFYSTPLLTLLNVLGILFSILVVSSRNPVVSLLYLIALFVDVAVLLILMNLTYLGLSYITVYVGAIAMLFIFVIMMLNIQILEKSKQKNLLSLPLGLFFGIFFIYPLIHLIPNEVLSLFNFLNLQDILSKIYISHYHLYNPTIVECVGNLLYTNYSIALLILSLIFVLAMIGSICIAAPKKSKLC</sequence>
<keyword evidence="1" id="KW-0520">NAD</keyword>
<dbReference type="GO" id="GO:0031966">
    <property type="term" value="C:mitochondrial membrane"/>
    <property type="evidence" value="ECO:0007669"/>
    <property type="project" value="UniProtKB-SubCell"/>
</dbReference>
<keyword evidence="1" id="KW-0249">Electron transport</keyword>
<evidence type="ECO:0000313" key="4">
    <source>
        <dbReference type="EMBL" id="QVV24928.1"/>
    </source>
</evidence>
<evidence type="ECO:0000313" key="2">
    <source>
        <dbReference type="EMBL" id="QNR01251.1"/>
    </source>
</evidence>
<reference evidence="2" key="1">
    <citation type="journal article" date="2020" name="Infect. Drug Resist.">
        <title>Metagenomic Next-Generation Sequencing in Diagnosis of a Case of Pneumocystis jirovecii Pneumonia in a Kidney Transplant Recipient and Literature Review.</title>
        <authorList>
            <person name="Chen J."/>
            <person name="He T."/>
            <person name="Li X."/>
            <person name="Wang X."/>
            <person name="Peng L."/>
            <person name="Ma L."/>
        </authorList>
    </citation>
    <scope>NUCLEOTIDE SEQUENCE</scope>
    <source>
        <strain evidence="2">YS</strain>
    </source>
</reference>
<dbReference type="Gene3D" id="1.20.120.1200">
    <property type="entry name" value="NADH-ubiquinone/plastoquinone oxidoreductase chain 6, subunit NuoJ"/>
    <property type="match status" value="1"/>
</dbReference>
<comment type="catalytic activity">
    <reaction evidence="1">
        <text>a ubiquinone + NADH + 5 H(+)(in) = a ubiquinol + NAD(+) + 4 H(+)(out)</text>
        <dbReference type="Rhea" id="RHEA:29091"/>
        <dbReference type="Rhea" id="RHEA-COMP:9565"/>
        <dbReference type="Rhea" id="RHEA-COMP:9566"/>
        <dbReference type="ChEBI" id="CHEBI:15378"/>
        <dbReference type="ChEBI" id="CHEBI:16389"/>
        <dbReference type="ChEBI" id="CHEBI:17976"/>
        <dbReference type="ChEBI" id="CHEBI:57540"/>
        <dbReference type="ChEBI" id="CHEBI:57945"/>
        <dbReference type="EC" id="7.1.1.2"/>
    </reaction>
</comment>
<reference evidence="3" key="2">
    <citation type="journal article" date="2021" name="Emerg. Infect. Dis.">
        <title>Genetic and Epidemiologic Analyses of an Outbreak of Pneumocystis jirovecii Pneumonia among Kidney Transplant Recipients in the United States.</title>
        <authorList>
            <person name="Azar M.M."/>
            <person name="Cohen E."/>
            <person name="Ma L."/>
            <person name="Cisse O.H."/>
            <person name="Gan G."/>
            <person name="Deng Y."/>
            <person name="Belfield K."/>
            <person name="Asch W."/>
            <person name="Grant M."/>
            <person name="Gleeson S."/>
            <person name="Koff A."/>
            <person name="Gaston D.C."/>
            <person name="Topal J."/>
            <person name="Curran S."/>
            <person name="Kulkarni S."/>
            <person name="Kovacs J.A."/>
            <person name="Malinis M."/>
        </authorList>
    </citation>
    <scope>NUCLEOTIDE SEQUENCE</scope>
    <source>
        <strain evidence="3">Y1/8</strain>
        <strain evidence="4">Y3/15</strain>
    </source>
</reference>
<feature type="transmembrane region" description="Helical" evidence="1">
    <location>
        <begin position="95"/>
        <end position="115"/>
    </location>
</feature>
<keyword evidence="1" id="KW-0472">Membrane</keyword>
<gene>
    <name evidence="2" type="primary">nad6</name>
</gene>
<name>A0A7H0TJR2_PNEJI</name>
<dbReference type="InterPro" id="IPR001457">
    <property type="entry name" value="NADH_UbQ/plastoQ_OxRdtase_su6"/>
</dbReference>
<dbReference type="PANTHER" id="PTHR33269">
    <property type="entry name" value="NADH-UBIQUINONE OXIDOREDUCTASE CHAIN 6"/>
    <property type="match status" value="1"/>
</dbReference>
<feature type="transmembrane region" description="Helical" evidence="1">
    <location>
        <begin position="6"/>
        <end position="27"/>
    </location>
</feature>
<dbReference type="Pfam" id="PF00499">
    <property type="entry name" value="Oxidored_q3"/>
    <property type="match status" value="1"/>
</dbReference>
<feature type="transmembrane region" description="Helical" evidence="1">
    <location>
        <begin position="63"/>
        <end position="83"/>
    </location>
</feature>
<comment type="similarity">
    <text evidence="1">Belongs to the complex I subunit 6 family.</text>
</comment>
<keyword evidence="1" id="KW-0679">Respiratory chain</keyword>
<dbReference type="EMBL" id="MW530528">
    <property type="protein sequence ID" value="QVV24928.1"/>
    <property type="molecule type" value="Genomic_DNA"/>
</dbReference>
<dbReference type="PANTHER" id="PTHR33269:SF17">
    <property type="entry name" value="NADH-UBIQUINONE OXIDOREDUCTASE CHAIN 6"/>
    <property type="match status" value="1"/>
</dbReference>
<dbReference type="EC" id="7.1.1.2" evidence="1"/>
<keyword evidence="1" id="KW-0830">Ubiquinone</keyword>
<dbReference type="EMBL" id="MT319762">
    <property type="protein sequence ID" value="QNR01251.1"/>
    <property type="molecule type" value="Genomic_DNA"/>
</dbReference>
<keyword evidence="1" id="KW-0813">Transport</keyword>
<feature type="transmembrane region" description="Helical" evidence="1">
    <location>
        <begin position="161"/>
        <end position="182"/>
    </location>
</feature>
<keyword evidence="1 2" id="KW-0496">Mitochondrion</keyword>
<organism evidence="2">
    <name type="scientific">Pneumocystis jirovecii</name>
    <name type="common">Human pneumocystis pneumonia agent</name>
    <dbReference type="NCBI Taxonomy" id="42068"/>
    <lineage>
        <taxon>Eukaryota</taxon>
        <taxon>Fungi</taxon>
        <taxon>Dikarya</taxon>
        <taxon>Ascomycota</taxon>
        <taxon>Taphrinomycotina</taxon>
        <taxon>Pneumocystomycetes</taxon>
        <taxon>Pneumocystaceae</taxon>
        <taxon>Pneumocystis</taxon>
    </lineage>
</organism>
<proteinExistence type="inferred from homology"/>
<keyword evidence="1" id="KW-1278">Translocase</keyword>